<dbReference type="EMBL" id="PYMC01000003">
    <property type="protein sequence ID" value="PSW06213.1"/>
    <property type="molecule type" value="Genomic_DNA"/>
</dbReference>
<dbReference type="InterPro" id="IPR007053">
    <property type="entry name" value="LRAT_dom"/>
</dbReference>
<name>A0A2T3N1P4_9GAMM</name>
<dbReference type="RefSeq" id="WP_107282592.1">
    <property type="nucleotide sequence ID" value="NZ_PYMC01000003.1"/>
</dbReference>
<dbReference type="Gene3D" id="3.90.1720.10">
    <property type="entry name" value="endopeptidase domain like (from Nostoc punctiforme)"/>
    <property type="match status" value="1"/>
</dbReference>
<keyword evidence="3" id="KW-1185">Reference proteome</keyword>
<comment type="caution">
    <text evidence="2">The sequence shown here is derived from an EMBL/GenBank/DDBJ whole genome shotgun (WGS) entry which is preliminary data.</text>
</comment>
<reference evidence="2 3" key="1">
    <citation type="submission" date="2018-03" db="EMBL/GenBank/DDBJ databases">
        <title>Whole genome sequencing of Histamine producing bacteria.</title>
        <authorList>
            <person name="Butler K."/>
        </authorList>
    </citation>
    <scope>NUCLEOTIDE SEQUENCE [LARGE SCALE GENOMIC DNA]</scope>
    <source>
        <strain evidence="2 3">DSM 16190</strain>
    </source>
</reference>
<protein>
    <recommendedName>
        <fullName evidence="1">LRAT domain-containing protein</fullName>
    </recommendedName>
</protein>
<sequence length="180" mass="20047">MSDVLYPVGTVLKIRCSTYWHYGMSDGQGSVIHNSKKRRRVQFDTLEAFSDGKEIVVSSIVGQDPEQAYINGQKYLGMPYNLFNQNCEQFVRESHGLPVECTQLQRFIVLMLGGYLVLRAQERLIKLAGIGLLCGGLTAPSEKKPYRRAIIGAQLAVGSAILFTRVARLLVRRSSPPVTN</sequence>
<dbReference type="AlphaFoldDB" id="A0A2T3N1P4"/>
<dbReference type="Proteomes" id="UP000240904">
    <property type="component" value="Unassembled WGS sequence"/>
</dbReference>
<feature type="domain" description="LRAT" evidence="1">
    <location>
        <begin position="8"/>
        <end position="93"/>
    </location>
</feature>
<dbReference type="OrthoDB" id="6398855at2"/>
<evidence type="ECO:0000259" key="1">
    <source>
        <dbReference type="Pfam" id="PF04970"/>
    </source>
</evidence>
<dbReference type="Pfam" id="PF04970">
    <property type="entry name" value="LRAT"/>
    <property type="match status" value="1"/>
</dbReference>
<organism evidence="2 3">
    <name type="scientific">Photobacterium lipolyticum</name>
    <dbReference type="NCBI Taxonomy" id="266810"/>
    <lineage>
        <taxon>Bacteria</taxon>
        <taxon>Pseudomonadati</taxon>
        <taxon>Pseudomonadota</taxon>
        <taxon>Gammaproteobacteria</taxon>
        <taxon>Vibrionales</taxon>
        <taxon>Vibrionaceae</taxon>
        <taxon>Photobacterium</taxon>
    </lineage>
</organism>
<accession>A0A2T3N1P4</accession>
<gene>
    <name evidence="2" type="ORF">C9I89_06815</name>
</gene>
<proteinExistence type="predicted"/>
<evidence type="ECO:0000313" key="2">
    <source>
        <dbReference type="EMBL" id="PSW06213.1"/>
    </source>
</evidence>
<evidence type="ECO:0000313" key="3">
    <source>
        <dbReference type="Proteomes" id="UP000240904"/>
    </source>
</evidence>